<evidence type="ECO:0000256" key="3">
    <source>
        <dbReference type="ARBA" id="ARBA00007811"/>
    </source>
</evidence>
<dbReference type="GO" id="GO:0042761">
    <property type="term" value="P:very long-chain fatty acid biosynthetic process"/>
    <property type="evidence" value="ECO:0007669"/>
    <property type="project" value="TreeGrafter"/>
</dbReference>
<dbReference type="GO" id="GO:0005789">
    <property type="term" value="C:endoplasmic reticulum membrane"/>
    <property type="evidence" value="ECO:0007669"/>
    <property type="project" value="UniProtKB-SubCell"/>
</dbReference>
<organism evidence="15 16">
    <name type="scientific">Xylaria bambusicola</name>
    <dbReference type="NCBI Taxonomy" id="326684"/>
    <lineage>
        <taxon>Eukaryota</taxon>
        <taxon>Fungi</taxon>
        <taxon>Dikarya</taxon>
        <taxon>Ascomycota</taxon>
        <taxon>Pezizomycotina</taxon>
        <taxon>Sordariomycetes</taxon>
        <taxon>Xylariomycetidae</taxon>
        <taxon>Xylariales</taxon>
        <taxon>Xylariaceae</taxon>
        <taxon>Xylaria</taxon>
    </lineage>
</organism>
<comment type="catalytic activity">
    <reaction evidence="13 14">
        <text>a very-long-chain (3R)-3-hydroxyacyl-CoA = a very-long-chain (2E)-enoyl-CoA + H2O</text>
        <dbReference type="Rhea" id="RHEA:45812"/>
        <dbReference type="ChEBI" id="CHEBI:15377"/>
        <dbReference type="ChEBI" id="CHEBI:83728"/>
        <dbReference type="ChEBI" id="CHEBI:85440"/>
        <dbReference type="EC" id="4.2.1.134"/>
    </reaction>
</comment>
<protein>
    <recommendedName>
        <fullName evidence="4 14">Very-long-chain (3R)-3-hydroxyacyl-CoA dehydratase</fullName>
        <ecNumber evidence="4 14">4.2.1.134</ecNumber>
    </recommendedName>
</protein>
<dbReference type="GO" id="GO:0030148">
    <property type="term" value="P:sphingolipid biosynthetic process"/>
    <property type="evidence" value="ECO:0007669"/>
    <property type="project" value="TreeGrafter"/>
</dbReference>
<evidence type="ECO:0000256" key="7">
    <source>
        <dbReference type="ARBA" id="ARBA00022832"/>
    </source>
</evidence>
<evidence type="ECO:0000256" key="10">
    <source>
        <dbReference type="ARBA" id="ARBA00023136"/>
    </source>
</evidence>
<evidence type="ECO:0000256" key="1">
    <source>
        <dbReference type="ARBA" id="ARBA00004141"/>
    </source>
</evidence>
<keyword evidence="7 14" id="KW-0276">Fatty acid metabolism</keyword>
<keyword evidence="11 14" id="KW-0275">Fatty acid biosynthesis</keyword>
<evidence type="ECO:0000256" key="14">
    <source>
        <dbReference type="RuleBase" id="RU363109"/>
    </source>
</evidence>
<dbReference type="InterPro" id="IPR007482">
    <property type="entry name" value="Tyr_Pase-like_PTPLA"/>
</dbReference>
<proteinExistence type="inferred from homology"/>
<comment type="similarity">
    <text evidence="3 14">Belongs to the very long-chain fatty acids dehydratase HACD family.</text>
</comment>
<evidence type="ECO:0000256" key="6">
    <source>
        <dbReference type="ARBA" id="ARBA00022692"/>
    </source>
</evidence>
<dbReference type="EC" id="4.2.1.134" evidence="4 14"/>
<keyword evidence="8 14" id="KW-1133">Transmembrane helix</keyword>
<keyword evidence="16" id="KW-1185">Reference proteome</keyword>
<sequence length="235" mass="25330">MSLPSSYLLLYNALSLLLWTYQTLTILSHASQPTALRNDIFALVTPVQSAAVLDVVHAALGLVRASPGTAALQVGGRNLVVWTVMRAFPDLIILGNGEGEGLGRLAFVACLGAWGVADVLRFALFVGNGLGWEFISIRFFNVGSEVIDSSCKSWVALMSECVRYSAFIVLYPVGFLGEAALVYLGLVKGQGIGPIYRGYLFLGLLSYIPASYVLYTHMFSQRRRALAETGRAKGG</sequence>
<reference evidence="15 16" key="1">
    <citation type="submission" date="2023-10" db="EMBL/GenBank/DDBJ databases">
        <title>Draft genome sequence of Xylaria bambusicola isolate GMP-LS, the root and basal stem rot pathogen of sugarcane in Indonesia.</title>
        <authorList>
            <person name="Selvaraj P."/>
            <person name="Muralishankar V."/>
            <person name="Muruganantham S."/>
            <person name="Sp S."/>
            <person name="Haryani S."/>
            <person name="Lau K.J.X."/>
            <person name="Naqvi N.I."/>
        </authorList>
    </citation>
    <scope>NUCLEOTIDE SEQUENCE [LARGE SCALE GENOMIC DNA]</scope>
    <source>
        <strain evidence="15">GMP-LS</strain>
    </source>
</reference>
<feature type="transmembrane region" description="Helical" evidence="14">
    <location>
        <begin position="164"/>
        <end position="186"/>
    </location>
</feature>
<keyword evidence="12 14" id="KW-0456">Lyase</keyword>
<evidence type="ECO:0000313" key="15">
    <source>
        <dbReference type="EMBL" id="KAK5626859.1"/>
    </source>
</evidence>
<dbReference type="GO" id="GO:0102158">
    <property type="term" value="F:very-long-chain (3R)-3-hydroxyacyl-CoA dehydratase activity"/>
    <property type="evidence" value="ECO:0007669"/>
    <property type="project" value="UniProtKB-EC"/>
</dbReference>
<dbReference type="AlphaFoldDB" id="A0AAN7UDB9"/>
<keyword evidence="6 14" id="KW-0812">Transmembrane</keyword>
<accession>A0AAN7UDB9</accession>
<evidence type="ECO:0000256" key="12">
    <source>
        <dbReference type="ARBA" id="ARBA00023239"/>
    </source>
</evidence>
<comment type="caution">
    <text evidence="15">The sequence shown here is derived from an EMBL/GenBank/DDBJ whole genome shotgun (WGS) entry which is preliminary data.</text>
</comment>
<dbReference type="GO" id="GO:0030497">
    <property type="term" value="P:fatty acid elongation"/>
    <property type="evidence" value="ECO:0007669"/>
    <property type="project" value="TreeGrafter"/>
</dbReference>
<dbReference type="EMBL" id="JAWHQM010000004">
    <property type="protein sequence ID" value="KAK5626859.1"/>
    <property type="molecule type" value="Genomic_DNA"/>
</dbReference>
<gene>
    <name evidence="15" type="ORF">RRF57_002574</name>
</gene>
<evidence type="ECO:0000256" key="2">
    <source>
        <dbReference type="ARBA" id="ARBA00005194"/>
    </source>
</evidence>
<dbReference type="PANTHER" id="PTHR11035">
    <property type="entry name" value="VERY-LONG-CHAIN (3R)-3-HYDROXYACYL-COA DEHYDRATASE"/>
    <property type="match status" value="1"/>
</dbReference>
<evidence type="ECO:0000256" key="11">
    <source>
        <dbReference type="ARBA" id="ARBA00023160"/>
    </source>
</evidence>
<name>A0AAN7UDB9_9PEZI</name>
<comment type="subcellular location">
    <subcellularLocation>
        <location evidence="14">Endoplasmic reticulum membrane</location>
        <topology evidence="14">Multi-pass membrane protein</topology>
    </subcellularLocation>
    <subcellularLocation>
        <location evidence="1">Membrane</location>
        <topology evidence="1">Multi-pass membrane protein</topology>
    </subcellularLocation>
</comment>
<evidence type="ECO:0000256" key="8">
    <source>
        <dbReference type="ARBA" id="ARBA00022989"/>
    </source>
</evidence>
<evidence type="ECO:0000256" key="13">
    <source>
        <dbReference type="ARBA" id="ARBA00036671"/>
    </source>
</evidence>
<keyword evidence="10 14" id="KW-0472">Membrane</keyword>
<evidence type="ECO:0000256" key="9">
    <source>
        <dbReference type="ARBA" id="ARBA00023098"/>
    </source>
</evidence>
<feature type="transmembrane region" description="Helical" evidence="14">
    <location>
        <begin position="6"/>
        <end position="27"/>
    </location>
</feature>
<dbReference type="PANTHER" id="PTHR11035:SF3">
    <property type="entry name" value="VERY-LONG-CHAIN (3R)-3-HYDROXYACYL-COA DEHYDRATASE"/>
    <property type="match status" value="1"/>
</dbReference>
<comment type="function">
    <text evidence="14">Catalyzes the third of the four reactions of the long-chain fatty acids elongation cycle. This endoplasmic reticulum-bound enzymatic process, allows the addition of two carbons to the chain of long- and very long-chain fatty acids/VLCFAs per cycle. This enzyme catalyzes the dehydration of the 3-hydroxyacyl-CoA intermediate into trans-2,3-enoyl-CoA, within each cycle of fatty acid elongation. Thereby, it participates to the production of VLCFAs of different chain lengths that are involved in multiple biological processes as precursors of membrane lipids and lipid mediators.</text>
</comment>
<evidence type="ECO:0000256" key="4">
    <source>
        <dbReference type="ARBA" id="ARBA00013122"/>
    </source>
</evidence>
<keyword evidence="14" id="KW-0256">Endoplasmic reticulum</keyword>
<feature type="transmembrane region" description="Helical" evidence="14">
    <location>
        <begin position="198"/>
        <end position="215"/>
    </location>
</feature>
<keyword evidence="5 14" id="KW-0444">Lipid biosynthesis</keyword>
<evidence type="ECO:0000313" key="16">
    <source>
        <dbReference type="Proteomes" id="UP001305414"/>
    </source>
</evidence>
<keyword evidence="9 14" id="KW-0443">Lipid metabolism</keyword>
<dbReference type="Proteomes" id="UP001305414">
    <property type="component" value="Unassembled WGS sequence"/>
</dbReference>
<dbReference type="Pfam" id="PF04387">
    <property type="entry name" value="PTPLA"/>
    <property type="match status" value="1"/>
</dbReference>
<comment type="pathway">
    <text evidence="2 14">Lipid metabolism; fatty acid biosynthesis.</text>
</comment>
<evidence type="ECO:0000256" key="5">
    <source>
        <dbReference type="ARBA" id="ARBA00022516"/>
    </source>
</evidence>
<comment type="caution">
    <text evidence="14">Lacks conserved residue(s) required for the propagation of feature annotation.</text>
</comment>